<gene>
    <name evidence="12" type="primary">dnaB</name>
</gene>
<dbReference type="PANTHER" id="PTHR30153:SF2">
    <property type="entry name" value="REPLICATIVE DNA HELICASE"/>
    <property type="match status" value="1"/>
</dbReference>
<dbReference type="GeneID" id="60235023"/>
<evidence type="ECO:0000256" key="2">
    <source>
        <dbReference type="ARBA" id="ARBA00022705"/>
    </source>
</evidence>
<geneLocation type="chloroplast" evidence="12"/>
<evidence type="ECO:0000256" key="3">
    <source>
        <dbReference type="ARBA" id="ARBA00022741"/>
    </source>
</evidence>
<keyword evidence="6" id="KW-0067">ATP-binding</keyword>
<dbReference type="Gene3D" id="1.10.860.10">
    <property type="entry name" value="DNAb Helicase, Chain A"/>
    <property type="match status" value="1"/>
</dbReference>
<evidence type="ECO:0000256" key="6">
    <source>
        <dbReference type="ARBA" id="ARBA00022840"/>
    </source>
</evidence>
<feature type="domain" description="SF4 helicase" evidence="11">
    <location>
        <begin position="194"/>
        <end position="401"/>
    </location>
</feature>
<keyword evidence="7" id="KW-0238">DNA-binding</keyword>
<evidence type="ECO:0000256" key="1">
    <source>
        <dbReference type="ARBA" id="ARBA00008428"/>
    </source>
</evidence>
<dbReference type="PROSITE" id="PS50818">
    <property type="entry name" value="INTEIN_C_TER"/>
    <property type="match status" value="1"/>
</dbReference>
<reference evidence="12" key="1">
    <citation type="submission" date="2018-09" db="EMBL/GenBank/DDBJ databases">
        <title>Genomics and Phylogenetic analysis of three type specimens of Osmundea (Rhodomelaceae, Rhodophyta).</title>
        <authorList>
            <person name="Hughey J.R."/>
            <person name="Miller K.A."/>
        </authorList>
    </citation>
    <scope>NUCLEOTIDE SEQUENCE</scope>
</reference>
<evidence type="ECO:0000256" key="4">
    <source>
        <dbReference type="ARBA" id="ARBA00022801"/>
    </source>
</evidence>
<dbReference type="AlphaFoldDB" id="A0A7L4WNW8"/>
<dbReference type="GO" id="GO:0005524">
    <property type="term" value="F:ATP binding"/>
    <property type="evidence" value="ECO:0007669"/>
    <property type="project" value="UniProtKB-KW"/>
</dbReference>
<dbReference type="InterPro" id="IPR016136">
    <property type="entry name" value="DNA_helicase_N/primase_C"/>
</dbReference>
<evidence type="ECO:0000313" key="12">
    <source>
        <dbReference type="EMBL" id="QFR99965.1"/>
    </source>
</evidence>
<evidence type="ECO:0000256" key="7">
    <source>
        <dbReference type="ARBA" id="ARBA00023125"/>
    </source>
</evidence>
<keyword evidence="2" id="KW-0235">DNA replication</keyword>
<dbReference type="EC" id="5.6.2.3" evidence="9"/>
<proteinExistence type="inferred from homology"/>
<dbReference type="PROSITE" id="PS51199">
    <property type="entry name" value="SF4_HELICASE"/>
    <property type="match status" value="1"/>
</dbReference>
<dbReference type="EMBL" id="MH898941">
    <property type="protein sequence ID" value="QFR99965.1"/>
    <property type="molecule type" value="Genomic_DNA"/>
</dbReference>
<dbReference type="PANTHER" id="PTHR30153">
    <property type="entry name" value="REPLICATIVE DNA HELICASE DNAB"/>
    <property type="match status" value="1"/>
</dbReference>
<evidence type="ECO:0000256" key="9">
    <source>
        <dbReference type="ARBA" id="ARBA00044969"/>
    </source>
</evidence>
<dbReference type="InterPro" id="IPR036185">
    <property type="entry name" value="DNA_heli_DnaB-like_N_sf"/>
</dbReference>
<keyword evidence="5 12" id="KW-0347">Helicase</keyword>
<dbReference type="Pfam" id="PF03796">
    <property type="entry name" value="DnaB_C"/>
    <property type="match status" value="1"/>
</dbReference>
<comment type="similarity">
    <text evidence="1">Belongs to the helicase family. DnaB subfamily.</text>
</comment>
<dbReference type="InterPro" id="IPR007693">
    <property type="entry name" value="DNA_helicase_DnaB-like_N"/>
</dbReference>
<name>A0A7L4WNW8_9FLOR</name>
<evidence type="ECO:0000259" key="11">
    <source>
        <dbReference type="PROSITE" id="PS51199"/>
    </source>
</evidence>
<dbReference type="InterPro" id="IPR007694">
    <property type="entry name" value="DNA_helicase_DnaB-like_C"/>
</dbReference>
<evidence type="ECO:0000256" key="8">
    <source>
        <dbReference type="ARBA" id="ARBA00023235"/>
    </source>
</evidence>
<dbReference type="InterPro" id="IPR027417">
    <property type="entry name" value="P-loop_NTPase"/>
</dbReference>
<accession>A0A7L4WNW8</accession>
<comment type="catalytic activity">
    <reaction evidence="10">
        <text>ATP + H2O = ADP + phosphate + H(+)</text>
        <dbReference type="Rhea" id="RHEA:13065"/>
        <dbReference type="ChEBI" id="CHEBI:15377"/>
        <dbReference type="ChEBI" id="CHEBI:15378"/>
        <dbReference type="ChEBI" id="CHEBI:30616"/>
        <dbReference type="ChEBI" id="CHEBI:43474"/>
        <dbReference type="ChEBI" id="CHEBI:456216"/>
        <dbReference type="EC" id="5.6.2.3"/>
    </reaction>
</comment>
<organism evidence="12">
    <name type="scientific">Osmundea sinicola</name>
    <dbReference type="NCBI Taxonomy" id="290685"/>
    <lineage>
        <taxon>Eukaryota</taxon>
        <taxon>Rhodophyta</taxon>
        <taxon>Florideophyceae</taxon>
        <taxon>Rhodymeniophycidae</taxon>
        <taxon>Ceramiales</taxon>
        <taxon>Rhodomelaceae</taxon>
        <taxon>Laurencieae</taxon>
        <taxon>Osmundea</taxon>
    </lineage>
</organism>
<keyword evidence="8" id="KW-0413">Isomerase</keyword>
<evidence type="ECO:0000256" key="10">
    <source>
        <dbReference type="ARBA" id="ARBA00048954"/>
    </source>
</evidence>
<dbReference type="GO" id="GO:0005829">
    <property type="term" value="C:cytosol"/>
    <property type="evidence" value="ECO:0007669"/>
    <property type="project" value="TreeGrafter"/>
</dbReference>
<keyword evidence="3" id="KW-0547">Nucleotide-binding</keyword>
<protein>
    <recommendedName>
        <fullName evidence="9">DNA 5'-3' helicase</fullName>
        <ecNumber evidence="9">5.6.2.3</ecNumber>
    </recommendedName>
</protein>
<keyword evidence="4" id="KW-0378">Hydrolase</keyword>
<evidence type="ECO:0000256" key="5">
    <source>
        <dbReference type="ARBA" id="ARBA00022806"/>
    </source>
</evidence>
<keyword evidence="12" id="KW-0934">Plastid</keyword>
<dbReference type="SUPFAM" id="SSF48024">
    <property type="entry name" value="N-terminal domain of DnaB helicase"/>
    <property type="match status" value="1"/>
</dbReference>
<dbReference type="Pfam" id="PF00772">
    <property type="entry name" value="DnaB"/>
    <property type="match status" value="1"/>
</dbReference>
<dbReference type="GO" id="GO:0006260">
    <property type="term" value="P:DNA replication"/>
    <property type="evidence" value="ECO:0007669"/>
    <property type="project" value="UniProtKB-KW"/>
</dbReference>
<dbReference type="SUPFAM" id="SSF52540">
    <property type="entry name" value="P-loop containing nucleoside triphosphate hydrolases"/>
    <property type="match status" value="1"/>
</dbReference>
<dbReference type="GO" id="GO:0003677">
    <property type="term" value="F:DNA binding"/>
    <property type="evidence" value="ECO:0007669"/>
    <property type="project" value="UniProtKB-KW"/>
</dbReference>
<dbReference type="GO" id="GO:0043139">
    <property type="term" value="F:5'-3' DNA helicase activity"/>
    <property type="evidence" value="ECO:0007669"/>
    <property type="project" value="UniProtKB-EC"/>
</dbReference>
<dbReference type="RefSeq" id="YP_009944671.1">
    <property type="nucleotide sequence ID" value="NC_051457.1"/>
</dbReference>
<dbReference type="InterPro" id="IPR030934">
    <property type="entry name" value="Intein_C"/>
</dbReference>
<sequence>MVQLYKQKLIPQNYLVEEILLGTIIIFPSLIIHIKNNVTKDLFFLEVHELIYIHLLEHIYDKFNIINFIYILKSKNLLNKIGGLKKLINLMRQSQVFIDTSNINHYLEKLIYILHGNYIKRLIVQYGYNITKIGFISTLNNKYFYNKIRSYLELLEKEININEKQKNSLTSIKKLISIKLLELKHPTIYNKNIDTIKKDHIQFGFKQLDAITNGLPDGNLIIIAGRPSIGKTSFAINIAYNVFFYQKANICVFSLEMSTLEIVNKFLSISCGINFNQENILKLNTQEWKNIILICKQLIQNNIYINDTTNISITYIEKITESLQKRTKIKLIIIDYLQLITFIHSNNESLNRSQELGYITRRLKLLAQLLQLPIIILSQLNRNIENRSNKDPILSDLKESGCVKHNNNIHLFYNYLTIDFHVKNVYFIKNKLSHIRNISPNNQITISKQIIYLSIKNIVCLTLSTYIIEMTYNHKYLSNSLWQQVNTSVQSNKINSLTVTPCNKFIISKKYLKQILFEKSSITYDIVLDRKFYFLSRQIIVHNSIEQDSDIVIMLHNKNEHNDYNKQQTIDIKISKNRNGRTGYCKIKFIPQNVKFNELTVNT</sequence>
<dbReference type="GO" id="GO:0016787">
    <property type="term" value="F:hydrolase activity"/>
    <property type="evidence" value="ECO:0007669"/>
    <property type="project" value="UniProtKB-KW"/>
</dbReference>
<keyword evidence="12" id="KW-0150">Chloroplast</keyword>
<dbReference type="Gene3D" id="3.40.50.300">
    <property type="entry name" value="P-loop containing nucleotide triphosphate hydrolases"/>
    <property type="match status" value="2"/>
</dbReference>